<dbReference type="SUPFAM" id="SSF50630">
    <property type="entry name" value="Acid proteases"/>
    <property type="match status" value="1"/>
</dbReference>
<dbReference type="Proteomes" id="UP001189429">
    <property type="component" value="Unassembled WGS sequence"/>
</dbReference>
<dbReference type="Gene3D" id="2.40.70.10">
    <property type="entry name" value="Acid Proteases"/>
    <property type="match status" value="1"/>
</dbReference>
<reference evidence="4" key="1">
    <citation type="submission" date="2023-10" db="EMBL/GenBank/DDBJ databases">
        <authorList>
            <person name="Chen Y."/>
            <person name="Shah S."/>
            <person name="Dougan E. K."/>
            <person name="Thang M."/>
            <person name="Chan C."/>
        </authorList>
    </citation>
    <scope>NUCLEOTIDE SEQUENCE [LARGE SCALE GENOMIC DNA]</scope>
</reference>
<dbReference type="InterPro" id="IPR021109">
    <property type="entry name" value="Peptidase_aspartic_dom_sf"/>
</dbReference>
<gene>
    <name evidence="4" type="ORF">PCOR1329_LOCUS16395</name>
</gene>
<evidence type="ECO:0000313" key="4">
    <source>
        <dbReference type="EMBL" id="CAK0811954.1"/>
    </source>
</evidence>
<sequence length="234" mass="24642">MASSGSTACSSSVKMRFSGQFLLHIVLLPMVVQASPAGTSLRAGAEPQRPDAGVRLIRLQKRRMRGAENSSAAPGQDGHSTDRSFYVGRLLVGQPQRRLLVAFDTGFGQIVLPSPKCLSATCLEHRCYPPEASSSAVDINANGAAVQDDIRLAEYRANRDTVSIGFSSHDLGDGRVTGELVRERVCLESQTGADTCALVGLVAATLMTDVPFKAPAACHRPPRPGGPRGASLSG</sequence>
<protein>
    <recommendedName>
        <fullName evidence="3">Peptidase A1 domain-containing protein</fullName>
    </recommendedName>
</protein>
<keyword evidence="5" id="KW-1185">Reference proteome</keyword>
<accession>A0ABN9QZV1</accession>
<name>A0ABN9QZV1_9DINO</name>
<evidence type="ECO:0000259" key="3">
    <source>
        <dbReference type="PROSITE" id="PS51767"/>
    </source>
</evidence>
<dbReference type="Pfam" id="PF00026">
    <property type="entry name" value="Asp"/>
    <property type="match status" value="1"/>
</dbReference>
<proteinExistence type="predicted"/>
<feature type="signal peptide" evidence="2">
    <location>
        <begin position="1"/>
        <end position="34"/>
    </location>
</feature>
<dbReference type="InterPro" id="IPR033121">
    <property type="entry name" value="PEPTIDASE_A1"/>
</dbReference>
<feature type="chain" id="PRO_5045160656" description="Peptidase A1 domain-containing protein" evidence="2">
    <location>
        <begin position="35"/>
        <end position="234"/>
    </location>
</feature>
<dbReference type="EMBL" id="CAUYUJ010005018">
    <property type="protein sequence ID" value="CAK0811954.1"/>
    <property type="molecule type" value="Genomic_DNA"/>
</dbReference>
<evidence type="ECO:0000256" key="1">
    <source>
        <dbReference type="SAM" id="MobiDB-lite"/>
    </source>
</evidence>
<evidence type="ECO:0000313" key="5">
    <source>
        <dbReference type="Proteomes" id="UP001189429"/>
    </source>
</evidence>
<organism evidence="4 5">
    <name type="scientific">Prorocentrum cordatum</name>
    <dbReference type="NCBI Taxonomy" id="2364126"/>
    <lineage>
        <taxon>Eukaryota</taxon>
        <taxon>Sar</taxon>
        <taxon>Alveolata</taxon>
        <taxon>Dinophyceae</taxon>
        <taxon>Prorocentrales</taxon>
        <taxon>Prorocentraceae</taxon>
        <taxon>Prorocentrum</taxon>
    </lineage>
</organism>
<feature type="domain" description="Peptidase A1" evidence="3">
    <location>
        <begin position="86"/>
        <end position="234"/>
    </location>
</feature>
<dbReference type="PROSITE" id="PS51767">
    <property type="entry name" value="PEPTIDASE_A1"/>
    <property type="match status" value="1"/>
</dbReference>
<evidence type="ECO:0000256" key="2">
    <source>
        <dbReference type="SAM" id="SignalP"/>
    </source>
</evidence>
<keyword evidence="2" id="KW-0732">Signal</keyword>
<comment type="caution">
    <text evidence="4">The sequence shown here is derived from an EMBL/GenBank/DDBJ whole genome shotgun (WGS) entry which is preliminary data.</text>
</comment>
<feature type="region of interest" description="Disordered" evidence="1">
    <location>
        <begin position="214"/>
        <end position="234"/>
    </location>
</feature>